<dbReference type="RefSeq" id="WP_198840735.1">
    <property type="nucleotide sequence ID" value="NZ_JAEHFJ010000003.1"/>
</dbReference>
<dbReference type="InterPro" id="IPR004837">
    <property type="entry name" value="NaCa_Exmemb"/>
</dbReference>
<feature type="transmembrane region" description="Helical" evidence="5">
    <location>
        <begin position="307"/>
        <end position="325"/>
    </location>
</feature>
<evidence type="ECO:0000256" key="1">
    <source>
        <dbReference type="ARBA" id="ARBA00004141"/>
    </source>
</evidence>
<dbReference type="EMBL" id="JAEHFJ010000003">
    <property type="protein sequence ID" value="MBJ2173969.1"/>
    <property type="molecule type" value="Genomic_DNA"/>
</dbReference>
<feature type="transmembrane region" description="Helical" evidence="5">
    <location>
        <begin position="137"/>
        <end position="156"/>
    </location>
</feature>
<dbReference type="Pfam" id="PF01699">
    <property type="entry name" value="Na_Ca_ex"/>
    <property type="match status" value="2"/>
</dbReference>
<feature type="transmembrane region" description="Helical" evidence="5">
    <location>
        <begin position="337"/>
        <end position="355"/>
    </location>
</feature>
<evidence type="ECO:0000256" key="5">
    <source>
        <dbReference type="SAM" id="Phobius"/>
    </source>
</evidence>
<evidence type="ECO:0000256" key="4">
    <source>
        <dbReference type="ARBA" id="ARBA00023136"/>
    </source>
</evidence>
<dbReference type="PANTHER" id="PTHR10846">
    <property type="entry name" value="SODIUM/POTASSIUM/CALCIUM EXCHANGER"/>
    <property type="match status" value="1"/>
</dbReference>
<dbReference type="InterPro" id="IPR044880">
    <property type="entry name" value="NCX_ion-bd_dom_sf"/>
</dbReference>
<evidence type="ECO:0000256" key="2">
    <source>
        <dbReference type="ARBA" id="ARBA00022692"/>
    </source>
</evidence>
<reference evidence="7 8" key="1">
    <citation type="submission" date="2020-12" db="EMBL/GenBank/DDBJ databases">
        <title>Aureibaculum luteum sp. nov. and Aureibaculum flavum sp. nov., novel members of the family Flavobacteriaceae isolated from Antarctic intertidal sediments.</title>
        <authorList>
            <person name="He X."/>
            <person name="Zhang X."/>
        </authorList>
    </citation>
    <scope>NUCLEOTIDE SEQUENCE [LARGE SCALE GENOMIC DNA]</scope>
    <source>
        <strain evidence="7 8">A20</strain>
    </source>
</reference>
<keyword evidence="8" id="KW-1185">Reference proteome</keyword>
<feature type="domain" description="Sodium/calcium exchanger membrane region" evidence="6">
    <location>
        <begin position="200"/>
        <end position="350"/>
    </location>
</feature>
<organism evidence="7 8">
    <name type="scientific">Aureibaculum flavum</name>
    <dbReference type="NCBI Taxonomy" id="2795986"/>
    <lineage>
        <taxon>Bacteria</taxon>
        <taxon>Pseudomonadati</taxon>
        <taxon>Bacteroidota</taxon>
        <taxon>Flavobacteriia</taxon>
        <taxon>Flavobacteriales</taxon>
        <taxon>Flavobacteriaceae</taxon>
        <taxon>Aureibaculum</taxon>
    </lineage>
</organism>
<feature type="transmembrane region" description="Helical" evidence="5">
    <location>
        <begin position="111"/>
        <end position="131"/>
    </location>
</feature>
<keyword evidence="4 5" id="KW-0472">Membrane</keyword>
<gene>
    <name evidence="7" type="ORF">JBL43_06955</name>
</gene>
<dbReference type="PANTHER" id="PTHR10846:SF8">
    <property type="entry name" value="INNER MEMBRANE PROTEIN YRBG"/>
    <property type="match status" value="1"/>
</dbReference>
<comment type="caution">
    <text evidence="7">The sequence shown here is derived from an EMBL/GenBank/DDBJ whole genome shotgun (WGS) entry which is preliminary data.</text>
</comment>
<evidence type="ECO:0000256" key="3">
    <source>
        <dbReference type="ARBA" id="ARBA00022989"/>
    </source>
</evidence>
<feature type="transmembrane region" description="Helical" evidence="5">
    <location>
        <begin position="81"/>
        <end position="99"/>
    </location>
</feature>
<keyword evidence="3 5" id="KW-1133">Transmembrane helix</keyword>
<evidence type="ECO:0000313" key="7">
    <source>
        <dbReference type="EMBL" id="MBJ2173969.1"/>
    </source>
</evidence>
<keyword evidence="2 5" id="KW-0812">Transmembrane</keyword>
<dbReference type="InterPro" id="IPR004481">
    <property type="entry name" value="K/Na/Ca-exchanger"/>
</dbReference>
<evidence type="ECO:0000313" key="8">
    <source>
        <dbReference type="Proteomes" id="UP000623301"/>
    </source>
</evidence>
<comment type="subcellular location">
    <subcellularLocation>
        <location evidence="1">Membrane</location>
        <topology evidence="1">Multi-pass membrane protein</topology>
    </subcellularLocation>
</comment>
<accession>A0ABS0WPQ4</accession>
<dbReference type="Proteomes" id="UP000623301">
    <property type="component" value="Unassembled WGS sequence"/>
</dbReference>
<proteinExistence type="predicted"/>
<sequence>MIIFTSLGLILITCIIIWRACDGFELASNYLGRNMRDGIKGATINAIGSSLPELFTTLFFLFVLKEKDGFSGGIGTTAGSAVFNAMIIPAVVILAVIGKGISTKVVVSQKVILRDGIALILVEIALIFLIAGPSLNWWHGLVLMLLYFVYVAYMLMSQGTGKVENDYEDEAEGGNRALALFKGDLATTVLGNSKINTSKAIILLVFSVLFIGLACFWLVEACEDFGTEIGMPIYFVSVILASAATSVPDTIISYKDAMKGNYDDAVANALGSNIFDVCFALGLPLFLFTLIYGPIEMSASTIENVGQLRVLLLILTVIVFLIFVLSKKGINRVHARLLLFLYFLFVAYIIGKGVGNDMPIINEVSSVLSQISGWFSSLIN</sequence>
<evidence type="ECO:0000259" key="6">
    <source>
        <dbReference type="Pfam" id="PF01699"/>
    </source>
</evidence>
<name>A0ABS0WPQ4_9FLAO</name>
<feature type="transmembrane region" description="Helical" evidence="5">
    <location>
        <begin position="231"/>
        <end position="252"/>
    </location>
</feature>
<dbReference type="Gene3D" id="1.20.1420.30">
    <property type="entry name" value="NCX, central ion-binding region"/>
    <property type="match status" value="2"/>
</dbReference>
<feature type="transmembrane region" description="Helical" evidence="5">
    <location>
        <begin position="200"/>
        <end position="219"/>
    </location>
</feature>
<feature type="transmembrane region" description="Helical" evidence="5">
    <location>
        <begin position="273"/>
        <end position="295"/>
    </location>
</feature>
<protein>
    <submittedName>
        <fullName evidence="7">Sodium:calcium antiporter</fullName>
    </submittedName>
</protein>
<feature type="domain" description="Sodium/calcium exchanger membrane region" evidence="6">
    <location>
        <begin position="6"/>
        <end position="155"/>
    </location>
</feature>